<evidence type="ECO:0000256" key="4">
    <source>
        <dbReference type="ARBA" id="ARBA00022825"/>
    </source>
</evidence>
<dbReference type="InterPro" id="IPR050131">
    <property type="entry name" value="Peptidase_S8_subtilisin-like"/>
</dbReference>
<dbReference type="GO" id="GO:0004252">
    <property type="term" value="F:serine-type endopeptidase activity"/>
    <property type="evidence" value="ECO:0007669"/>
    <property type="project" value="UniProtKB-UniRule"/>
</dbReference>
<keyword evidence="2 5" id="KW-0645">Protease</keyword>
<dbReference type="InterPro" id="IPR023830">
    <property type="entry name" value="Peptidase_S8A_PatG"/>
</dbReference>
<feature type="compositionally biased region" description="Polar residues" evidence="6">
    <location>
        <begin position="371"/>
        <end position="380"/>
    </location>
</feature>
<dbReference type="Proteomes" id="UP000249577">
    <property type="component" value="Unassembled WGS sequence"/>
</dbReference>
<dbReference type="SUPFAM" id="SSF52743">
    <property type="entry name" value="Subtilisin-like"/>
    <property type="match status" value="1"/>
</dbReference>
<dbReference type="Pfam" id="PF18047">
    <property type="entry name" value="PatG_D"/>
    <property type="match status" value="1"/>
</dbReference>
<evidence type="ECO:0000313" key="10">
    <source>
        <dbReference type="EMBL" id="PZQ19159.1"/>
    </source>
</evidence>
<keyword evidence="3 5" id="KW-0378">Hydrolase</keyword>
<comment type="caution">
    <text evidence="10">The sequence shown here is derived from an EMBL/GenBank/DDBJ whole genome shotgun (WGS) entry which is preliminary data.</text>
</comment>
<feature type="active site" description="Charge relay system" evidence="5">
    <location>
        <position position="222"/>
    </location>
</feature>
<reference evidence="10 11" key="1">
    <citation type="submission" date="2017-08" db="EMBL/GenBank/DDBJ databases">
        <title>Infants hospitalized years apart are colonized by the same room-sourced microbial strains.</title>
        <authorList>
            <person name="Brooks B."/>
            <person name="Olm M.R."/>
            <person name="Firek B.A."/>
            <person name="Baker R."/>
            <person name="Thomas B.C."/>
            <person name="Morowitz M.J."/>
            <person name="Banfield J.F."/>
        </authorList>
    </citation>
    <scope>NUCLEOTIDE SEQUENCE [LARGE SCALE GENOMIC DNA]</scope>
    <source>
        <strain evidence="10">S2_005_003_R2_43</strain>
    </source>
</reference>
<proteinExistence type="inferred from homology"/>
<dbReference type="Pfam" id="PF00082">
    <property type="entry name" value="Peptidase_S8"/>
    <property type="match status" value="1"/>
</dbReference>
<sequence length="651" mass="68568">MRPDGASRIRSLFAAMRGETIDALVGVVDGTPDLASPDLDGVDLALEALMLPDGAAEPDAHGTEIASLIFGRAFGLAHGARGLALPIFFRRPGDGRIGAASQMDMARALTLAAERGCDVVNVSAGQKASSPEAARHLTDAVALCAERRVLVVAAAGNDGCPCIHIPAAMPSVLAVGAMDDDGAPLEPSNWGSAYAADGLLAPGGELETVSTGGAAVRRSGTSFATAVVSAVAATLLSIARQQSYGLDAIDVGRLLVDTAAPCDPAADGDCRRILAGRLDVRAALARLHEVGAARLIHPAAAPPSAIDSFETRGIEMTEVLGRSIEIAPATAFAGAGPGEGASQQGCSCGCKSKPKDAEDEAAYRPKARQSAEPSMSQQGCGCQSKSEPQLVYAIGALWFDFGSEARYDAIVQQMNDPVAANDPTRLFAFLEENIAFAAGVTFVLLQDQIPIYAVQPSGPFAVEVYRSMIEAMVEGLAPSGEMQRVAVPGLMSGTTRLMNGMTVPVLYPDIRGMVKWKVAELVESARKAVGDNEIQPSVIFEFLTRVYDELRNLGVAPQERAMNFAATNAYQAAIAFGDAAKRKLELHRIAVRKSPICRPESDCWDVELVMFDPENERRAARFYRYTVDVSEVLPVTVGVMRAWNAPLAASL</sequence>
<dbReference type="AlphaFoldDB" id="A0A2W5KSP9"/>
<dbReference type="PANTHER" id="PTHR43806">
    <property type="entry name" value="PEPTIDASE S8"/>
    <property type="match status" value="1"/>
</dbReference>
<evidence type="ECO:0000256" key="6">
    <source>
        <dbReference type="SAM" id="MobiDB-lite"/>
    </source>
</evidence>
<dbReference type="EMBL" id="QFPN01000001">
    <property type="protein sequence ID" value="PZQ19159.1"/>
    <property type="molecule type" value="Genomic_DNA"/>
</dbReference>
<protein>
    <recommendedName>
        <fullName evidence="12">PatA/PatG family cyanobactin maturation protease</fullName>
    </recommendedName>
</protein>
<organism evidence="10 11">
    <name type="scientific">Ancylobacter novellus</name>
    <name type="common">Thiobacillus novellus</name>
    <dbReference type="NCBI Taxonomy" id="921"/>
    <lineage>
        <taxon>Bacteria</taxon>
        <taxon>Pseudomonadati</taxon>
        <taxon>Pseudomonadota</taxon>
        <taxon>Alphaproteobacteria</taxon>
        <taxon>Hyphomicrobiales</taxon>
        <taxon>Xanthobacteraceae</taxon>
        <taxon>Ancylobacter</taxon>
    </lineage>
</organism>
<gene>
    <name evidence="10" type="ORF">DI565_01895</name>
</gene>
<evidence type="ECO:0000256" key="3">
    <source>
        <dbReference type="ARBA" id="ARBA00022801"/>
    </source>
</evidence>
<evidence type="ECO:0008006" key="12">
    <source>
        <dbReference type="Google" id="ProtNLM"/>
    </source>
</evidence>
<dbReference type="InterPro" id="IPR036852">
    <property type="entry name" value="Peptidase_S8/S53_dom_sf"/>
</dbReference>
<keyword evidence="4 5" id="KW-0720">Serine protease</keyword>
<evidence type="ECO:0000259" key="9">
    <source>
        <dbReference type="Pfam" id="PF18065"/>
    </source>
</evidence>
<name>A0A2W5KSP9_ANCNO</name>
<evidence type="ECO:0000259" key="7">
    <source>
        <dbReference type="Pfam" id="PF00082"/>
    </source>
</evidence>
<accession>A0A2W5KSP9</accession>
<feature type="domain" description="Peptidase S8/S53" evidence="7">
    <location>
        <begin position="56"/>
        <end position="259"/>
    </location>
</feature>
<feature type="region of interest" description="Disordered" evidence="6">
    <location>
        <begin position="359"/>
        <end position="380"/>
    </location>
</feature>
<evidence type="ECO:0000256" key="1">
    <source>
        <dbReference type="ARBA" id="ARBA00011073"/>
    </source>
</evidence>
<dbReference type="PROSITE" id="PS51892">
    <property type="entry name" value="SUBTILASE"/>
    <property type="match status" value="1"/>
</dbReference>
<dbReference type="Pfam" id="PF18065">
    <property type="entry name" value="PatG_C"/>
    <property type="match status" value="1"/>
</dbReference>
<dbReference type="PANTHER" id="PTHR43806:SF11">
    <property type="entry name" value="CEREVISIN-RELATED"/>
    <property type="match status" value="1"/>
</dbReference>
<dbReference type="NCBIfam" id="TIGR03895">
    <property type="entry name" value="protease_PatA"/>
    <property type="match status" value="1"/>
</dbReference>
<evidence type="ECO:0000259" key="8">
    <source>
        <dbReference type="Pfam" id="PF18047"/>
    </source>
</evidence>
<comment type="similarity">
    <text evidence="1 5">Belongs to the peptidase S8 family.</text>
</comment>
<feature type="active site" description="Charge relay system" evidence="5">
    <location>
        <position position="29"/>
    </location>
</feature>
<feature type="active site" description="Charge relay system" evidence="5">
    <location>
        <position position="61"/>
    </location>
</feature>
<dbReference type="InterPro" id="IPR040483">
    <property type="entry name" value="PatG_dom"/>
</dbReference>
<feature type="domain" description="PatG" evidence="8">
    <location>
        <begin position="391"/>
        <end position="489"/>
    </location>
</feature>
<dbReference type="Gene3D" id="3.40.50.200">
    <property type="entry name" value="Peptidase S8/S53 domain"/>
    <property type="match status" value="1"/>
</dbReference>
<dbReference type="GO" id="GO:0006508">
    <property type="term" value="P:proteolysis"/>
    <property type="evidence" value="ECO:0007669"/>
    <property type="project" value="UniProtKB-KW"/>
</dbReference>
<evidence type="ECO:0000256" key="2">
    <source>
        <dbReference type="ARBA" id="ARBA00022670"/>
    </source>
</evidence>
<evidence type="ECO:0000313" key="11">
    <source>
        <dbReference type="Proteomes" id="UP000249577"/>
    </source>
</evidence>
<dbReference type="InterPro" id="IPR000209">
    <property type="entry name" value="Peptidase_S8/S53_dom"/>
</dbReference>
<evidence type="ECO:0000256" key="5">
    <source>
        <dbReference type="PROSITE-ProRule" id="PRU01240"/>
    </source>
</evidence>
<dbReference type="InterPro" id="IPR040636">
    <property type="entry name" value="PatG_C"/>
</dbReference>
<feature type="domain" description="PatG C-terminal" evidence="9">
    <location>
        <begin position="536"/>
        <end position="643"/>
    </location>
</feature>